<keyword evidence="3" id="KW-1185">Reference proteome</keyword>
<dbReference type="Proteomes" id="UP000062043">
    <property type="component" value="Chromosome"/>
</dbReference>
<keyword evidence="1" id="KW-0812">Transmembrane</keyword>
<keyword evidence="1" id="KW-1133">Transmembrane helix</keyword>
<evidence type="ECO:0000313" key="3">
    <source>
        <dbReference type="Proteomes" id="UP000062043"/>
    </source>
</evidence>
<protein>
    <submittedName>
        <fullName evidence="2">Uncharacterized protein</fullName>
    </submittedName>
</protein>
<gene>
    <name evidence="2" type="ORF">X802_07975</name>
</gene>
<dbReference type="GeneID" id="27135592"/>
<dbReference type="KEGG" id="tgy:X802_07975"/>
<sequence>MSYVPPVGGDIGVAVDTVAINQAYVLNVGVLMNAGAYLDVVAGQYLAVALVIVAYAGVFVATVAAKWILRSNMDVIQNEKLSNSNMN</sequence>
<organism evidence="2 3">
    <name type="scientific">Thermococcus guaymasensis DSM 11113</name>
    <dbReference type="NCBI Taxonomy" id="1432656"/>
    <lineage>
        <taxon>Archaea</taxon>
        <taxon>Methanobacteriati</taxon>
        <taxon>Methanobacteriota</taxon>
        <taxon>Thermococci</taxon>
        <taxon>Thermococcales</taxon>
        <taxon>Thermococcaceae</taxon>
        <taxon>Thermococcus</taxon>
    </lineage>
</organism>
<dbReference type="RefSeq" id="WP_062372543.1">
    <property type="nucleotide sequence ID" value="NZ_CP007140.1"/>
</dbReference>
<evidence type="ECO:0000313" key="2">
    <source>
        <dbReference type="EMBL" id="AJC72108.1"/>
    </source>
</evidence>
<reference evidence="2 3" key="1">
    <citation type="submission" date="2014-01" db="EMBL/GenBank/DDBJ databases">
        <title>Genome sequencing of Thermococcus guaymasensis.</title>
        <authorList>
            <person name="Zhang X."/>
            <person name="Alvare G."/>
            <person name="Fristensky B."/>
            <person name="Chen L."/>
            <person name="Suen T."/>
            <person name="Chen Q."/>
            <person name="Ma K."/>
        </authorList>
    </citation>
    <scope>NUCLEOTIDE SEQUENCE [LARGE SCALE GENOMIC DNA]</scope>
    <source>
        <strain evidence="2 3">DSM 11113</strain>
    </source>
</reference>
<evidence type="ECO:0000256" key="1">
    <source>
        <dbReference type="SAM" id="Phobius"/>
    </source>
</evidence>
<name>A0A0X1KLH2_9EURY</name>
<dbReference type="EMBL" id="CP007140">
    <property type="protein sequence ID" value="AJC72108.1"/>
    <property type="molecule type" value="Genomic_DNA"/>
</dbReference>
<dbReference type="OrthoDB" id="102129at2157"/>
<dbReference type="AlphaFoldDB" id="A0A0X1KLH2"/>
<proteinExistence type="predicted"/>
<keyword evidence="1" id="KW-0472">Membrane</keyword>
<accession>A0A0X1KLH2</accession>
<dbReference type="PATRIC" id="fig|1432656.3.peg.1556"/>
<feature type="transmembrane region" description="Helical" evidence="1">
    <location>
        <begin position="45"/>
        <end position="69"/>
    </location>
</feature>